<protein>
    <submittedName>
        <fullName evidence="1">Uncharacterized protein</fullName>
    </submittedName>
</protein>
<dbReference type="EMBL" id="JAWDGP010000101">
    <property type="protein sequence ID" value="KAK3803688.1"/>
    <property type="molecule type" value="Genomic_DNA"/>
</dbReference>
<organism evidence="1 2">
    <name type="scientific">Elysia crispata</name>
    <name type="common">lettuce slug</name>
    <dbReference type="NCBI Taxonomy" id="231223"/>
    <lineage>
        <taxon>Eukaryota</taxon>
        <taxon>Metazoa</taxon>
        <taxon>Spiralia</taxon>
        <taxon>Lophotrochozoa</taxon>
        <taxon>Mollusca</taxon>
        <taxon>Gastropoda</taxon>
        <taxon>Heterobranchia</taxon>
        <taxon>Euthyneura</taxon>
        <taxon>Panpulmonata</taxon>
        <taxon>Sacoglossa</taxon>
        <taxon>Placobranchoidea</taxon>
        <taxon>Plakobranchidae</taxon>
        <taxon>Elysia</taxon>
    </lineage>
</organism>
<comment type="caution">
    <text evidence="1">The sequence shown here is derived from an EMBL/GenBank/DDBJ whole genome shotgun (WGS) entry which is preliminary data.</text>
</comment>
<evidence type="ECO:0000313" key="2">
    <source>
        <dbReference type="Proteomes" id="UP001283361"/>
    </source>
</evidence>
<accession>A0AAE1BCN5</accession>
<name>A0AAE1BCN5_9GAST</name>
<gene>
    <name evidence="1" type="ORF">RRG08_047202</name>
</gene>
<dbReference type="AlphaFoldDB" id="A0AAE1BCN5"/>
<keyword evidence="2" id="KW-1185">Reference proteome</keyword>
<dbReference type="Proteomes" id="UP001283361">
    <property type="component" value="Unassembled WGS sequence"/>
</dbReference>
<proteinExistence type="predicted"/>
<sequence length="130" mass="14947">MTLGEPMTCGKPYREWSTREEFGRSEINITSPVATTSRDHNEGVVDPAINKKKAQEFYGSLATGQECFDHRLYRSMDWKDCHKLGSRSRSHVARTCKNLIPQQSQMFHVFSVERLPQARLQIQISCSKNL</sequence>
<evidence type="ECO:0000313" key="1">
    <source>
        <dbReference type="EMBL" id="KAK3803688.1"/>
    </source>
</evidence>
<reference evidence="1" key="1">
    <citation type="journal article" date="2023" name="G3 (Bethesda)">
        <title>A reference genome for the long-term kleptoplast-retaining sea slug Elysia crispata morphotype clarki.</title>
        <authorList>
            <person name="Eastman K.E."/>
            <person name="Pendleton A.L."/>
            <person name="Shaikh M.A."/>
            <person name="Suttiyut T."/>
            <person name="Ogas R."/>
            <person name="Tomko P."/>
            <person name="Gavelis G."/>
            <person name="Widhalm J.R."/>
            <person name="Wisecaver J.H."/>
        </authorList>
    </citation>
    <scope>NUCLEOTIDE SEQUENCE</scope>
    <source>
        <strain evidence="1">ECLA1</strain>
    </source>
</reference>